<dbReference type="AlphaFoldDB" id="A0A8D2L5Y9"/>
<feature type="compositionally biased region" description="Basic and acidic residues" evidence="5">
    <location>
        <begin position="63"/>
        <end position="97"/>
    </location>
</feature>
<feature type="region of interest" description="Disordered" evidence="5">
    <location>
        <begin position="141"/>
        <end position="212"/>
    </location>
</feature>
<dbReference type="GO" id="GO:0003723">
    <property type="term" value="F:RNA binding"/>
    <property type="evidence" value="ECO:0007669"/>
    <property type="project" value="InterPro"/>
</dbReference>
<feature type="compositionally biased region" description="Polar residues" evidence="5">
    <location>
        <begin position="53"/>
        <end position="62"/>
    </location>
</feature>
<protein>
    <submittedName>
        <fullName evidence="6">SURP and G-patch domain containing 2</fullName>
    </submittedName>
</protein>
<keyword evidence="3" id="KW-0508">mRNA splicing</keyword>
<sequence length="749" mass="84481">AREDFSLTTYQPCDHIPEDDSYYTKSYTQPSTRTRDYSQPPLRDREYGHSASLERNYSGSSSQDRDYARSASSRERDYSRLTSRESSRRREIDYESHELLSDFRSPGLLEENYGASSSQDYNAEHSLKSKREFTSALPAARGRGLQAKARDAAHSKGLLATPGKKWESRSESQADNPLVDPQDQPKPRTMPSPHPRQNLRTNQGTQRGSLLQQPVKPLAYSREKEPSLELVDPSDIFATFGIEIIKWAGFHEIKRDPEYSELFRVLFTLETETCAKMLASFKCSLKPEHQEFCLSSVRTLQHAALRTPKVDSQFLNMLLEKRVVLTKNCFFDVIKPFDRYVMRMQEYLLRSSTPLLMACNAYELSIKTSSFSSSAQMAAAFESTVSLCRKSLALLGQTFALASSFRQEKILEALSILESAPSPTLFPNFDTSALFGREYIEHLQSWLDTSGCQMHLKKAGASPPAQTQRNAAESRPKAKIYISCLLCFVSTVPQRADRKVVETIEKLVNAMISGMLKGKEKTDLNANPEYWFLHEEESLEYKYYKLKLSEMERLMTAASEGAKQKTPRQQTSDTVRVLLHARKVASIKKKLFRRKKPSLLQRAVRTRKMKTTTTGTQTQLSAGTMVKLPHSVKEVLENASSGRAAPAPPGPEEAQPLRDDSGPQGLPGRPESCPSLRVDPKTMETAQKLAEFVAEVGPEIEQFSIENSADNPDLFHLRVFYSEKGTPRAQRPLHPSAAWLPLAYNSHDA</sequence>
<comment type="subcellular location">
    <subcellularLocation>
        <location evidence="1">Nucleus</location>
    </subcellularLocation>
</comment>
<keyword evidence="2" id="KW-0507">mRNA processing</keyword>
<keyword evidence="4" id="KW-0539">Nucleus</keyword>
<dbReference type="PANTHER" id="PTHR23340">
    <property type="entry name" value="ARGININE/SERINE RICH SPLICING FACTOR SF4/14"/>
    <property type="match status" value="1"/>
</dbReference>
<dbReference type="PANTHER" id="PTHR23340:SF2">
    <property type="entry name" value="SURP AND G-PATCH DOMAIN-CONTAINING PROTEIN 2"/>
    <property type="match status" value="1"/>
</dbReference>
<evidence type="ECO:0000256" key="5">
    <source>
        <dbReference type="SAM" id="MobiDB-lite"/>
    </source>
</evidence>
<evidence type="ECO:0000256" key="3">
    <source>
        <dbReference type="ARBA" id="ARBA00023187"/>
    </source>
</evidence>
<dbReference type="Gene3D" id="1.10.10.790">
    <property type="entry name" value="Surp module"/>
    <property type="match status" value="1"/>
</dbReference>
<dbReference type="SUPFAM" id="SSF109905">
    <property type="entry name" value="Surp module (SWAP domain)"/>
    <property type="match status" value="2"/>
</dbReference>
<dbReference type="InterPro" id="IPR040169">
    <property type="entry name" value="SUGP1/2"/>
</dbReference>
<proteinExistence type="predicted"/>
<evidence type="ECO:0000313" key="7">
    <source>
        <dbReference type="Proteomes" id="UP000694545"/>
    </source>
</evidence>
<feature type="compositionally biased region" description="Polar residues" evidence="5">
    <location>
        <begin position="198"/>
        <end position="212"/>
    </location>
</feature>
<reference evidence="6" key="1">
    <citation type="submission" date="2025-08" db="UniProtKB">
        <authorList>
            <consortium name="Ensembl"/>
        </authorList>
    </citation>
    <scope>IDENTIFICATION</scope>
</reference>
<accession>A0A8D2L5Y9</accession>
<feature type="region of interest" description="Disordered" evidence="5">
    <location>
        <begin position="639"/>
        <end position="677"/>
    </location>
</feature>
<keyword evidence="7" id="KW-1185">Reference proteome</keyword>
<reference evidence="6" key="2">
    <citation type="submission" date="2025-09" db="UniProtKB">
        <authorList>
            <consortium name="Ensembl"/>
        </authorList>
    </citation>
    <scope>IDENTIFICATION</scope>
</reference>
<dbReference type="GO" id="GO:0005654">
    <property type="term" value="C:nucleoplasm"/>
    <property type="evidence" value="ECO:0007669"/>
    <property type="project" value="TreeGrafter"/>
</dbReference>
<feature type="compositionally biased region" description="Polar residues" evidence="5">
    <location>
        <begin position="1"/>
        <end position="11"/>
    </location>
</feature>
<feature type="compositionally biased region" description="Polar residues" evidence="5">
    <location>
        <begin position="23"/>
        <end position="32"/>
    </location>
</feature>
<evidence type="ECO:0000313" key="6">
    <source>
        <dbReference type="Ensembl" id="ENSVKKP00000017264.1"/>
    </source>
</evidence>
<feature type="region of interest" description="Disordered" evidence="5">
    <location>
        <begin position="1"/>
        <end position="97"/>
    </location>
</feature>
<dbReference type="InterPro" id="IPR035967">
    <property type="entry name" value="SWAP/Surp_sf"/>
</dbReference>
<evidence type="ECO:0000256" key="1">
    <source>
        <dbReference type="ARBA" id="ARBA00004123"/>
    </source>
</evidence>
<organism evidence="6 7">
    <name type="scientific">Varanus komodoensis</name>
    <name type="common">Komodo dragon</name>
    <dbReference type="NCBI Taxonomy" id="61221"/>
    <lineage>
        <taxon>Eukaryota</taxon>
        <taxon>Metazoa</taxon>
        <taxon>Chordata</taxon>
        <taxon>Craniata</taxon>
        <taxon>Vertebrata</taxon>
        <taxon>Euteleostomi</taxon>
        <taxon>Lepidosauria</taxon>
        <taxon>Squamata</taxon>
        <taxon>Bifurcata</taxon>
        <taxon>Unidentata</taxon>
        <taxon>Episquamata</taxon>
        <taxon>Toxicofera</taxon>
        <taxon>Anguimorpha</taxon>
        <taxon>Paleoanguimorpha</taxon>
        <taxon>Varanoidea</taxon>
        <taxon>Varanidae</taxon>
        <taxon>Varanus</taxon>
    </lineage>
</organism>
<evidence type="ECO:0000256" key="2">
    <source>
        <dbReference type="ARBA" id="ARBA00022664"/>
    </source>
</evidence>
<evidence type="ECO:0000256" key="4">
    <source>
        <dbReference type="ARBA" id="ARBA00023242"/>
    </source>
</evidence>
<dbReference type="GO" id="GO:0008380">
    <property type="term" value="P:RNA splicing"/>
    <property type="evidence" value="ECO:0007669"/>
    <property type="project" value="UniProtKB-KW"/>
</dbReference>
<dbReference type="GO" id="GO:0006397">
    <property type="term" value="P:mRNA processing"/>
    <property type="evidence" value="ECO:0007669"/>
    <property type="project" value="UniProtKB-KW"/>
</dbReference>
<name>A0A8D2L5Y9_VARKO</name>
<dbReference type="Ensembl" id="ENSVKKT00000017695.1">
    <property type="protein sequence ID" value="ENSVKKP00000017264.1"/>
    <property type="gene ID" value="ENSVKKG00000011744.1"/>
</dbReference>
<dbReference type="Proteomes" id="UP000694545">
    <property type="component" value="Unplaced"/>
</dbReference>